<dbReference type="PANTHER" id="PTHR33110:SF134">
    <property type="entry name" value="OS09G0565350 PROTEIN"/>
    <property type="match status" value="1"/>
</dbReference>
<dbReference type="Pfam" id="PF03478">
    <property type="entry name" value="Beta-prop_KIB1-4"/>
    <property type="match status" value="1"/>
</dbReference>
<reference evidence="3" key="2">
    <citation type="submission" date="2023-06" db="EMBL/GenBank/DDBJ databases">
        <authorList>
            <person name="Swenson N.G."/>
            <person name="Wegrzyn J.L."/>
            <person name="Mcevoy S.L."/>
        </authorList>
    </citation>
    <scope>NUCLEOTIDE SEQUENCE</scope>
    <source>
        <strain evidence="3">NS2018</strain>
        <tissue evidence="3">Leaf</tissue>
    </source>
</reference>
<proteinExistence type="predicted"/>
<comment type="caution">
    <text evidence="3">The sequence shown here is derived from an EMBL/GenBank/DDBJ whole genome shotgun (WGS) entry which is preliminary data.</text>
</comment>
<gene>
    <name evidence="3" type="ORF">LWI29_025994</name>
</gene>
<dbReference type="InterPro" id="IPR036047">
    <property type="entry name" value="F-box-like_dom_sf"/>
</dbReference>
<keyword evidence="4" id="KW-1185">Reference proteome</keyword>
<dbReference type="Gene3D" id="1.20.1280.50">
    <property type="match status" value="1"/>
</dbReference>
<dbReference type="InterPro" id="IPR005174">
    <property type="entry name" value="KIB1-4_b-propeller"/>
</dbReference>
<evidence type="ECO:0000259" key="2">
    <source>
        <dbReference type="Pfam" id="PF03478"/>
    </source>
</evidence>
<sequence length="393" mass="46137">MDLTRLKQQHKDQARDWSGLPLDLVKKISDNLSIYDYLCFSNVCKSWRSYQEETLQRNRGSPWLLMFKGGEAETLSCISLPEKNKLWQLEMPTFTEAQIWGCIEDWLIITKPFRESTSIKMSLLNPFTQTQVVLTGTFNVEHKLVFSGDPGKQSCVYVLYDSMRVNVWIPEAKAWYHYDFDEDMHDDEDIIDLICFKGCFYILSEDYNIHVLETVCTDTTIQTEGYKNDIDLQCYEIEMSSDIQREIQILRYLVEFGDEILLVVRFLRNDFNETCDFKVFRLDMCKKKWVELDSLGDCVIFLGRNCSRCYSAKELWGGDDKGNCIYFTNDCALRNSMGRDIQLSCSVEKDDWGIFRLNSEGGSERFSYIAKQGKRPPVWITVPLWWHFNTFRP</sequence>
<dbReference type="Proteomes" id="UP001168877">
    <property type="component" value="Unassembled WGS sequence"/>
</dbReference>
<accession>A0AA39T6D4</accession>
<dbReference type="EMBL" id="JAUESC010000003">
    <property type="protein sequence ID" value="KAK0601638.1"/>
    <property type="molecule type" value="Genomic_DNA"/>
</dbReference>
<evidence type="ECO:0000259" key="1">
    <source>
        <dbReference type="Pfam" id="PF00646"/>
    </source>
</evidence>
<organism evidence="3 4">
    <name type="scientific">Acer saccharum</name>
    <name type="common">Sugar maple</name>
    <dbReference type="NCBI Taxonomy" id="4024"/>
    <lineage>
        <taxon>Eukaryota</taxon>
        <taxon>Viridiplantae</taxon>
        <taxon>Streptophyta</taxon>
        <taxon>Embryophyta</taxon>
        <taxon>Tracheophyta</taxon>
        <taxon>Spermatophyta</taxon>
        <taxon>Magnoliopsida</taxon>
        <taxon>eudicotyledons</taxon>
        <taxon>Gunneridae</taxon>
        <taxon>Pentapetalae</taxon>
        <taxon>rosids</taxon>
        <taxon>malvids</taxon>
        <taxon>Sapindales</taxon>
        <taxon>Sapindaceae</taxon>
        <taxon>Hippocastanoideae</taxon>
        <taxon>Acereae</taxon>
        <taxon>Acer</taxon>
    </lineage>
</organism>
<name>A0AA39T6D4_ACESA</name>
<dbReference type="SUPFAM" id="SSF81383">
    <property type="entry name" value="F-box domain"/>
    <property type="match status" value="1"/>
</dbReference>
<evidence type="ECO:0000313" key="3">
    <source>
        <dbReference type="EMBL" id="KAK0601638.1"/>
    </source>
</evidence>
<feature type="domain" description="KIB1-4 beta-propeller" evidence="2">
    <location>
        <begin position="79"/>
        <end position="355"/>
    </location>
</feature>
<protein>
    <recommendedName>
        <fullName evidence="5">F-box domain-containing protein</fullName>
    </recommendedName>
</protein>
<dbReference type="PANTHER" id="PTHR33110">
    <property type="entry name" value="F-BOX/KELCH-REPEAT PROTEIN-RELATED"/>
    <property type="match status" value="1"/>
</dbReference>
<evidence type="ECO:0008006" key="5">
    <source>
        <dbReference type="Google" id="ProtNLM"/>
    </source>
</evidence>
<feature type="domain" description="F-box" evidence="1">
    <location>
        <begin position="17"/>
        <end position="49"/>
    </location>
</feature>
<dbReference type="InterPro" id="IPR001810">
    <property type="entry name" value="F-box_dom"/>
</dbReference>
<reference evidence="3" key="1">
    <citation type="journal article" date="2022" name="Plant J.">
        <title>Strategies of tolerance reflected in two North American maple genomes.</title>
        <authorList>
            <person name="McEvoy S.L."/>
            <person name="Sezen U.U."/>
            <person name="Trouern-Trend A."/>
            <person name="McMahon S.M."/>
            <person name="Schaberg P.G."/>
            <person name="Yang J."/>
            <person name="Wegrzyn J.L."/>
            <person name="Swenson N.G."/>
        </authorList>
    </citation>
    <scope>NUCLEOTIDE SEQUENCE</scope>
    <source>
        <strain evidence="3">NS2018</strain>
    </source>
</reference>
<evidence type="ECO:0000313" key="4">
    <source>
        <dbReference type="Proteomes" id="UP001168877"/>
    </source>
</evidence>
<dbReference type="Pfam" id="PF00646">
    <property type="entry name" value="F-box"/>
    <property type="match status" value="1"/>
</dbReference>
<dbReference type="AlphaFoldDB" id="A0AA39T6D4"/>